<feature type="region of interest" description="Disordered" evidence="1">
    <location>
        <begin position="49"/>
        <end position="132"/>
    </location>
</feature>
<feature type="compositionally biased region" description="Basic and acidic residues" evidence="1">
    <location>
        <begin position="121"/>
        <end position="132"/>
    </location>
</feature>
<dbReference type="EMBL" id="MN739541">
    <property type="protein sequence ID" value="QHT12071.1"/>
    <property type="molecule type" value="Genomic_DNA"/>
</dbReference>
<name>A0A6C0D6B3_9ZZZZ</name>
<organism evidence="2">
    <name type="scientific">viral metagenome</name>
    <dbReference type="NCBI Taxonomy" id="1070528"/>
    <lineage>
        <taxon>unclassified sequences</taxon>
        <taxon>metagenomes</taxon>
        <taxon>organismal metagenomes</taxon>
    </lineage>
</organism>
<proteinExistence type="predicted"/>
<sequence length="132" mass="14928">MSNNNLNILASKLEMAHISNNPTVHTVRGVAQSRPVYASKRVTTRKIKWNNSPSKTKSMKASKREEKQRKRRAEMAKKILTNRRAAATAKRRATASKRKAEEKEVAAKSIVAGRTRGQAKKIKEQESEMKNE</sequence>
<evidence type="ECO:0000313" key="2">
    <source>
        <dbReference type="EMBL" id="QHT12071.1"/>
    </source>
</evidence>
<dbReference type="AlphaFoldDB" id="A0A6C0D6B3"/>
<reference evidence="2" key="1">
    <citation type="journal article" date="2020" name="Nature">
        <title>Giant virus diversity and host interactions through global metagenomics.</title>
        <authorList>
            <person name="Schulz F."/>
            <person name="Roux S."/>
            <person name="Paez-Espino D."/>
            <person name="Jungbluth S."/>
            <person name="Walsh D.A."/>
            <person name="Denef V.J."/>
            <person name="McMahon K.D."/>
            <person name="Konstantinidis K.T."/>
            <person name="Eloe-Fadrosh E.A."/>
            <person name="Kyrpides N.C."/>
            <person name="Woyke T."/>
        </authorList>
    </citation>
    <scope>NUCLEOTIDE SEQUENCE</scope>
    <source>
        <strain evidence="2">GVMAG-M-3300023174-129</strain>
    </source>
</reference>
<evidence type="ECO:0000256" key="1">
    <source>
        <dbReference type="SAM" id="MobiDB-lite"/>
    </source>
</evidence>
<feature type="compositionally biased region" description="Basic and acidic residues" evidence="1">
    <location>
        <begin position="62"/>
        <end position="77"/>
    </location>
</feature>
<accession>A0A6C0D6B3</accession>
<protein>
    <submittedName>
        <fullName evidence="2">Uncharacterized protein</fullName>
    </submittedName>
</protein>